<name>A0A074ZY93_OPIVI</name>
<dbReference type="Proteomes" id="UP000054324">
    <property type="component" value="Unassembled WGS sequence"/>
</dbReference>
<organism evidence="1 2">
    <name type="scientific">Opisthorchis viverrini</name>
    <name type="common">Southeast Asian liver fluke</name>
    <dbReference type="NCBI Taxonomy" id="6198"/>
    <lineage>
        <taxon>Eukaryota</taxon>
        <taxon>Metazoa</taxon>
        <taxon>Spiralia</taxon>
        <taxon>Lophotrochozoa</taxon>
        <taxon>Platyhelminthes</taxon>
        <taxon>Trematoda</taxon>
        <taxon>Digenea</taxon>
        <taxon>Opisthorchiida</taxon>
        <taxon>Opisthorchiata</taxon>
        <taxon>Opisthorchiidae</taxon>
        <taxon>Opisthorchis</taxon>
    </lineage>
</organism>
<dbReference type="AlphaFoldDB" id="A0A074ZY93"/>
<dbReference type="GeneID" id="20325409"/>
<evidence type="ECO:0000313" key="2">
    <source>
        <dbReference type="Proteomes" id="UP000054324"/>
    </source>
</evidence>
<evidence type="ECO:0000313" key="1">
    <source>
        <dbReference type="EMBL" id="KER20139.1"/>
    </source>
</evidence>
<dbReference type="EMBL" id="KL597087">
    <property type="protein sequence ID" value="KER20139.1"/>
    <property type="molecule type" value="Genomic_DNA"/>
</dbReference>
<protein>
    <submittedName>
        <fullName evidence="1">Uncharacterized protein</fullName>
    </submittedName>
</protein>
<dbReference type="KEGG" id="ovi:T265_11241"/>
<accession>A0A074ZY93</accession>
<keyword evidence="2" id="KW-1185">Reference proteome</keyword>
<dbReference type="CTD" id="20325409"/>
<sequence>MMDTESQRNGRGPESRRDRHLFAQCWKLRPRNRHYLARSSTGYQTKQWHCLNLEGILQPAPNTTGSDELSDVE</sequence>
<reference evidence="1 2" key="1">
    <citation type="submission" date="2013-11" db="EMBL/GenBank/DDBJ databases">
        <title>Opisthorchis viverrini - life in the bile duct.</title>
        <authorList>
            <person name="Young N.D."/>
            <person name="Nagarajan N."/>
            <person name="Lin S.J."/>
            <person name="Korhonen P.K."/>
            <person name="Jex A.R."/>
            <person name="Hall R.S."/>
            <person name="Safavi-Hemami H."/>
            <person name="Kaewkong W."/>
            <person name="Bertrand D."/>
            <person name="Gao S."/>
            <person name="Seet Q."/>
            <person name="Wongkham S."/>
            <person name="Teh B.T."/>
            <person name="Wongkham C."/>
            <person name="Intapan P.M."/>
            <person name="Maleewong W."/>
            <person name="Yang X."/>
            <person name="Hu M."/>
            <person name="Wang Z."/>
            <person name="Hofmann A."/>
            <person name="Sternberg P.W."/>
            <person name="Tan P."/>
            <person name="Wang J."/>
            <person name="Gasser R.B."/>
        </authorList>
    </citation>
    <scope>NUCLEOTIDE SEQUENCE [LARGE SCALE GENOMIC DNA]</scope>
</reference>
<dbReference type="RefSeq" id="XP_009176108.1">
    <property type="nucleotide sequence ID" value="XM_009177844.1"/>
</dbReference>
<gene>
    <name evidence="1" type="ORF">T265_11241</name>
</gene>
<proteinExistence type="predicted"/>